<evidence type="ECO:0000256" key="7">
    <source>
        <dbReference type="ARBA" id="ARBA00056181"/>
    </source>
</evidence>
<comment type="subcellular location">
    <subcellularLocation>
        <location evidence="1 8">Cytoplasm</location>
    </subcellularLocation>
</comment>
<organism evidence="10 11">
    <name type="scientific">Victivallis lenta</name>
    <dbReference type="NCBI Taxonomy" id="2606640"/>
    <lineage>
        <taxon>Bacteria</taxon>
        <taxon>Pseudomonadati</taxon>
        <taxon>Lentisphaerota</taxon>
        <taxon>Lentisphaeria</taxon>
        <taxon>Victivallales</taxon>
        <taxon>Victivallaceae</taxon>
        <taxon>Victivallis</taxon>
    </lineage>
</organism>
<evidence type="ECO:0000256" key="6">
    <source>
        <dbReference type="ARBA" id="ARBA00022592"/>
    </source>
</evidence>
<keyword evidence="5 8" id="KW-0963">Cytoplasm</keyword>
<feature type="domain" description="PhoU" evidence="9">
    <location>
        <begin position="17"/>
        <end position="102"/>
    </location>
</feature>
<comment type="similarity">
    <text evidence="2 8">Belongs to the PhoU family.</text>
</comment>
<evidence type="ECO:0000256" key="4">
    <source>
        <dbReference type="ARBA" id="ARBA00022448"/>
    </source>
</evidence>
<protein>
    <recommendedName>
        <fullName evidence="8">Phosphate-specific transport system accessory protein PhoU</fullName>
    </recommendedName>
</protein>
<dbReference type="AlphaFoldDB" id="A0A844FY53"/>
<evidence type="ECO:0000313" key="10">
    <source>
        <dbReference type="EMBL" id="MST96187.1"/>
    </source>
</evidence>
<dbReference type="InterPro" id="IPR026022">
    <property type="entry name" value="PhoU_dom"/>
</dbReference>
<dbReference type="PANTHER" id="PTHR42930:SF3">
    <property type="entry name" value="PHOSPHATE-SPECIFIC TRANSPORT SYSTEM ACCESSORY PROTEIN PHOU"/>
    <property type="match status" value="1"/>
</dbReference>
<name>A0A844FY53_9BACT</name>
<feature type="domain" description="PhoU" evidence="9">
    <location>
        <begin position="122"/>
        <end position="206"/>
    </location>
</feature>
<dbReference type="PANTHER" id="PTHR42930">
    <property type="entry name" value="PHOSPHATE-SPECIFIC TRANSPORT SYSTEM ACCESSORY PROTEIN PHOU"/>
    <property type="match status" value="1"/>
</dbReference>
<dbReference type="NCBIfam" id="TIGR02135">
    <property type="entry name" value="phoU_full"/>
    <property type="match status" value="1"/>
</dbReference>
<dbReference type="RefSeq" id="WP_106054005.1">
    <property type="nucleotide sequence ID" value="NZ_CALXOB010000021.1"/>
</dbReference>
<dbReference type="InterPro" id="IPR038078">
    <property type="entry name" value="PhoU-like_sf"/>
</dbReference>
<dbReference type="SUPFAM" id="SSF109755">
    <property type="entry name" value="PhoU-like"/>
    <property type="match status" value="1"/>
</dbReference>
<evidence type="ECO:0000256" key="1">
    <source>
        <dbReference type="ARBA" id="ARBA00004496"/>
    </source>
</evidence>
<comment type="caution">
    <text evidence="10">The sequence shown here is derived from an EMBL/GenBank/DDBJ whole genome shotgun (WGS) entry which is preliminary data.</text>
</comment>
<dbReference type="EMBL" id="VUNS01000003">
    <property type="protein sequence ID" value="MST96187.1"/>
    <property type="molecule type" value="Genomic_DNA"/>
</dbReference>
<reference evidence="10 11" key="1">
    <citation type="submission" date="2019-08" db="EMBL/GenBank/DDBJ databases">
        <title>In-depth cultivation of the pig gut microbiome towards novel bacterial diversity and tailored functional studies.</title>
        <authorList>
            <person name="Wylensek D."/>
            <person name="Hitch T.C.A."/>
            <person name="Clavel T."/>
        </authorList>
    </citation>
    <scope>NUCLEOTIDE SEQUENCE [LARGE SCALE GENOMIC DNA]</scope>
    <source>
        <strain evidence="10 11">BBE-744-WT-12</strain>
    </source>
</reference>
<evidence type="ECO:0000313" key="11">
    <source>
        <dbReference type="Proteomes" id="UP000435649"/>
    </source>
</evidence>
<accession>A0A844FY53</accession>
<comment type="function">
    <text evidence="7 8">Plays a role in the regulation of phosphate uptake.</text>
</comment>
<comment type="subunit">
    <text evidence="3 8">Homodimer.</text>
</comment>
<dbReference type="GO" id="GO:0030643">
    <property type="term" value="P:intracellular phosphate ion homeostasis"/>
    <property type="evidence" value="ECO:0007669"/>
    <property type="project" value="InterPro"/>
</dbReference>
<keyword evidence="6 8" id="KW-0592">Phosphate transport</keyword>
<dbReference type="Proteomes" id="UP000435649">
    <property type="component" value="Unassembled WGS sequence"/>
</dbReference>
<proteinExistence type="inferred from homology"/>
<evidence type="ECO:0000256" key="8">
    <source>
        <dbReference type="PIRNR" id="PIRNR003107"/>
    </source>
</evidence>
<dbReference type="Pfam" id="PF01895">
    <property type="entry name" value="PhoU"/>
    <property type="match status" value="2"/>
</dbReference>
<dbReference type="Gene3D" id="1.20.58.220">
    <property type="entry name" value="Phosphate transport system protein phou homolog 2, domain 2"/>
    <property type="match status" value="1"/>
</dbReference>
<dbReference type="PIRSF" id="PIRSF003107">
    <property type="entry name" value="PhoU"/>
    <property type="match status" value="1"/>
</dbReference>
<dbReference type="InterPro" id="IPR028366">
    <property type="entry name" value="PhoU"/>
</dbReference>
<keyword evidence="4 8" id="KW-0813">Transport</keyword>
<dbReference type="GO" id="GO:0045936">
    <property type="term" value="P:negative regulation of phosphate metabolic process"/>
    <property type="evidence" value="ECO:0007669"/>
    <property type="project" value="InterPro"/>
</dbReference>
<keyword evidence="11" id="KW-1185">Reference proteome</keyword>
<dbReference type="GO" id="GO:0005737">
    <property type="term" value="C:cytoplasm"/>
    <property type="evidence" value="ECO:0007669"/>
    <property type="project" value="UniProtKB-SubCell"/>
</dbReference>
<dbReference type="GO" id="GO:0006817">
    <property type="term" value="P:phosphate ion transport"/>
    <property type="evidence" value="ECO:0007669"/>
    <property type="project" value="UniProtKB-KW"/>
</dbReference>
<evidence type="ECO:0000256" key="2">
    <source>
        <dbReference type="ARBA" id="ARBA00008107"/>
    </source>
</evidence>
<dbReference type="FunFam" id="1.20.58.220:FF:000004">
    <property type="entry name" value="Phosphate-specific transport system accessory protein PhoU"/>
    <property type="match status" value="1"/>
</dbReference>
<evidence type="ECO:0000259" key="9">
    <source>
        <dbReference type="Pfam" id="PF01895"/>
    </source>
</evidence>
<sequence>MREQLEKEIVRLKRMVSSLASAVETAVQQAVAAAAGPNSEMAAAVIARDDAIDRTEITIEEECLKILALHQPVAGDLRYIITILKVNGELERIGDLAVNIARHTLDFANRRHEEVPEPVDFTEMVQLVRQMLKRALDALVSRNCLDANEVMRLDGEVDVINRRVIDRAMELIGKYPQNAAYYVDAMFISRHLERIGDCTTNICEDVIYLELGKIVRHSRVEEPE</sequence>
<evidence type="ECO:0000256" key="5">
    <source>
        <dbReference type="ARBA" id="ARBA00022490"/>
    </source>
</evidence>
<evidence type="ECO:0000256" key="3">
    <source>
        <dbReference type="ARBA" id="ARBA00011738"/>
    </source>
</evidence>
<gene>
    <name evidence="10" type="primary">phoU</name>
    <name evidence="10" type="ORF">FYJ85_03895</name>
</gene>